<proteinExistence type="predicted"/>
<organism evidence="1">
    <name type="scientific">Tectiviridae sp</name>
    <dbReference type="NCBI Taxonomy" id="2831614"/>
    <lineage>
        <taxon>Viruses</taxon>
        <taxon>Varidnaviria</taxon>
        <taxon>Bamfordvirae</taxon>
        <taxon>Preplasmiviricota</taxon>
        <taxon>Prepoliviricotina</taxon>
        <taxon>Tectiliviricetes</taxon>
        <taxon>Kalamavirales</taxon>
        <taxon>Tectiviridae</taxon>
    </lineage>
</organism>
<dbReference type="SUPFAM" id="SSF52540">
    <property type="entry name" value="P-loop containing nucleoside triphosphate hydrolases"/>
    <property type="match status" value="1"/>
</dbReference>
<protein>
    <submittedName>
        <fullName evidence="1">Uncharacterized protein</fullName>
    </submittedName>
</protein>
<reference evidence="1" key="1">
    <citation type="journal article" date="2021" name="Proc. Natl. Acad. Sci. U.S.A.">
        <title>A Catalog of Tens of Thousands of Viruses from Human Metagenomes Reveals Hidden Associations with Chronic Diseases.</title>
        <authorList>
            <person name="Tisza M.J."/>
            <person name="Buck C.B."/>
        </authorList>
    </citation>
    <scope>NUCLEOTIDE SEQUENCE</scope>
    <source>
        <strain evidence="1">Ct3cV12</strain>
    </source>
</reference>
<dbReference type="InterPro" id="IPR027417">
    <property type="entry name" value="P-loop_NTPase"/>
</dbReference>
<dbReference type="EMBL" id="BK031033">
    <property type="protein sequence ID" value="DAI59054.1"/>
    <property type="molecule type" value="Genomic_DNA"/>
</dbReference>
<evidence type="ECO:0000313" key="1">
    <source>
        <dbReference type="EMBL" id="DAI59054.1"/>
    </source>
</evidence>
<accession>A0A8S5VY90</accession>
<name>A0A8S5VY90_9VIRU</name>
<sequence length="199" mass="23010">MAGATGTGKSYLAEEYLRGYKNVVKLDTKLEVDERRKSDLSPWRGLKEGKDFEVCRTFEEVTQSNYNKIIYAPVFEEHTEESFDDFFNWIYARQNTILWIDELMSIGTVHKYPKGLHRLMIMGRSKGIGVWSCTQRPSGIPSIVPANSKYFFIFNLYLPQDRKKMVETTGFDELNQIPEGHNFWFCKMGAEKPVLAVLG</sequence>
<dbReference type="Gene3D" id="3.40.50.300">
    <property type="entry name" value="P-loop containing nucleotide triphosphate hydrolases"/>
    <property type="match status" value="1"/>
</dbReference>